<dbReference type="Proteomes" id="UP000198928">
    <property type="component" value="Unassembled WGS sequence"/>
</dbReference>
<dbReference type="RefSeq" id="WP_093846789.1">
    <property type="nucleotide sequence ID" value="NZ_FOSG01000001.1"/>
</dbReference>
<evidence type="ECO:0000313" key="1">
    <source>
        <dbReference type="EMBL" id="SFJ76940.1"/>
    </source>
</evidence>
<reference evidence="2" key="1">
    <citation type="submission" date="2016-10" db="EMBL/GenBank/DDBJ databases">
        <authorList>
            <person name="Varghese N."/>
            <person name="Submissions S."/>
        </authorList>
    </citation>
    <scope>NUCLEOTIDE SEQUENCE [LARGE SCALE GENOMIC DNA]</scope>
    <source>
        <strain evidence="2">PL19</strain>
    </source>
</reference>
<accession>A0A1I3U1T1</accession>
<dbReference type="EMBL" id="FOSG01000001">
    <property type="protein sequence ID" value="SFJ76940.1"/>
    <property type="molecule type" value="Genomic_DNA"/>
</dbReference>
<evidence type="ECO:0000313" key="2">
    <source>
        <dbReference type="Proteomes" id="UP000198928"/>
    </source>
</evidence>
<keyword evidence="2" id="KW-1185">Reference proteome</keyword>
<dbReference type="OrthoDB" id="3625315at2"/>
<organism evidence="1 2">
    <name type="scientific">Streptomyces pini</name>
    <dbReference type="NCBI Taxonomy" id="1520580"/>
    <lineage>
        <taxon>Bacteria</taxon>
        <taxon>Bacillati</taxon>
        <taxon>Actinomycetota</taxon>
        <taxon>Actinomycetes</taxon>
        <taxon>Kitasatosporales</taxon>
        <taxon>Streptomycetaceae</taxon>
        <taxon>Streptomyces</taxon>
    </lineage>
</organism>
<sequence>MVDPLLAFPDVERLIVDFLGDRPELTGVTVDNVPPAGFDGTQRVVLVSRVGGAWVDDLHLDNPLVELEVYGPDKTTAHTDSLGMRAALLQLRGTTHGTATVTDVVEADGVRWLPDYNRLDANRYLTTVRLSLTPVQTG</sequence>
<protein>
    <submittedName>
        <fullName evidence="1">Uncharacterized protein</fullName>
    </submittedName>
</protein>
<proteinExistence type="predicted"/>
<name>A0A1I3U1T1_9ACTN</name>
<dbReference type="AlphaFoldDB" id="A0A1I3U1T1"/>
<gene>
    <name evidence="1" type="ORF">SAMN05192584_101234</name>
</gene>